<keyword evidence="1" id="KW-0812">Transmembrane</keyword>
<feature type="transmembrane region" description="Helical" evidence="1">
    <location>
        <begin position="7"/>
        <end position="25"/>
    </location>
</feature>
<proteinExistence type="predicted"/>
<evidence type="ECO:0000256" key="1">
    <source>
        <dbReference type="SAM" id="Phobius"/>
    </source>
</evidence>
<dbReference type="Proteomes" id="UP000178735">
    <property type="component" value="Unassembled WGS sequence"/>
</dbReference>
<evidence type="ECO:0000313" key="2">
    <source>
        <dbReference type="EMBL" id="OGM03336.1"/>
    </source>
</evidence>
<organism evidence="2 3">
    <name type="scientific">Candidatus Wallbacteria bacterium GWC2_49_35</name>
    <dbReference type="NCBI Taxonomy" id="1817813"/>
    <lineage>
        <taxon>Bacteria</taxon>
        <taxon>Candidatus Walliibacteriota</taxon>
    </lineage>
</organism>
<keyword evidence="1" id="KW-1133">Transmembrane helix</keyword>
<dbReference type="Gene3D" id="2.120.10.30">
    <property type="entry name" value="TolB, C-terminal domain"/>
    <property type="match status" value="1"/>
</dbReference>
<accession>A0A1F7WKG4</accession>
<gene>
    <name evidence="2" type="ORF">A2008_11720</name>
</gene>
<dbReference type="EMBL" id="MGFH01000174">
    <property type="protein sequence ID" value="OGM03336.1"/>
    <property type="molecule type" value="Genomic_DNA"/>
</dbReference>
<comment type="caution">
    <text evidence="2">The sequence shown here is derived from an EMBL/GenBank/DDBJ whole genome shotgun (WGS) entry which is preliminary data.</text>
</comment>
<dbReference type="PANTHER" id="PTHR36842">
    <property type="entry name" value="PROTEIN TOLB HOMOLOG"/>
    <property type="match status" value="1"/>
</dbReference>
<dbReference type="InterPro" id="IPR011042">
    <property type="entry name" value="6-blade_b-propeller_TolB-like"/>
</dbReference>
<sequence length="340" mass="37021">MKKIYNILFTFCFVVVLTGIIAMFASKYAVDFNFGLASASSGGAETIVGADIKMAYVKTGGAVCVHNLKNGSETVIAEKFENIKSLKFNRAHDKLIICASLKGKNGIYSYEIPSKTLTAITEFEVKTRQFMSANLSDDDRLVCFSASKTGDPFAPSDVFIYNADDKTEKNITRQDESAEVVFYFNYPQFSTDSKSLVYSKASIPDIDTPRYDAIYICSRDIASGAEAVIAGGATAFDEKGAASGFKASAPVVVDGGSIAFLKTVGTVEKYLSVYDMKKKESVDLLSKAENIAHPCFTGDLKYAAFEQINDGDGKEIYDVFLYDIAQKTMKKIAPGRMPAL</sequence>
<dbReference type="PANTHER" id="PTHR36842:SF1">
    <property type="entry name" value="PROTEIN TOLB"/>
    <property type="match status" value="1"/>
</dbReference>
<dbReference type="AlphaFoldDB" id="A0A1F7WKG4"/>
<reference evidence="2 3" key="1">
    <citation type="journal article" date="2016" name="Nat. Commun.">
        <title>Thousands of microbial genomes shed light on interconnected biogeochemical processes in an aquifer system.</title>
        <authorList>
            <person name="Anantharaman K."/>
            <person name="Brown C.T."/>
            <person name="Hug L.A."/>
            <person name="Sharon I."/>
            <person name="Castelle C.J."/>
            <person name="Probst A.J."/>
            <person name="Thomas B.C."/>
            <person name="Singh A."/>
            <person name="Wilkins M.J."/>
            <person name="Karaoz U."/>
            <person name="Brodie E.L."/>
            <person name="Williams K.H."/>
            <person name="Hubbard S.S."/>
            <person name="Banfield J.F."/>
        </authorList>
    </citation>
    <scope>NUCLEOTIDE SEQUENCE [LARGE SCALE GENOMIC DNA]</scope>
</reference>
<keyword evidence="1" id="KW-0472">Membrane</keyword>
<protein>
    <submittedName>
        <fullName evidence="2">Uncharacterized protein</fullName>
    </submittedName>
</protein>
<evidence type="ECO:0000313" key="3">
    <source>
        <dbReference type="Proteomes" id="UP000178735"/>
    </source>
</evidence>
<name>A0A1F7WKG4_9BACT</name>
<dbReference type="SUPFAM" id="SSF69304">
    <property type="entry name" value="Tricorn protease N-terminal domain"/>
    <property type="match status" value="1"/>
</dbReference>